<dbReference type="SUPFAM" id="SSF56281">
    <property type="entry name" value="Metallo-hydrolase/oxidoreductase"/>
    <property type="match status" value="1"/>
</dbReference>
<feature type="domain" description="Metallo-beta-lactamase" evidence="1">
    <location>
        <begin position="22"/>
        <end position="220"/>
    </location>
</feature>
<dbReference type="SMART" id="SM00849">
    <property type="entry name" value="Lactamase_B"/>
    <property type="match status" value="1"/>
</dbReference>
<name>A0A645D635_9ZZZZ</name>
<dbReference type="Gene3D" id="3.60.15.10">
    <property type="entry name" value="Ribonuclease Z/Hydroxyacylglutathione hydrolase-like"/>
    <property type="match status" value="1"/>
</dbReference>
<proteinExistence type="predicted"/>
<evidence type="ECO:0000313" key="2">
    <source>
        <dbReference type="EMBL" id="MPM84980.1"/>
    </source>
</evidence>
<comment type="caution">
    <text evidence="2">The sequence shown here is derived from an EMBL/GenBank/DDBJ whole genome shotgun (WGS) entry which is preliminary data.</text>
</comment>
<gene>
    <name evidence="2" type="ORF">SDC9_132057</name>
</gene>
<organism evidence="2">
    <name type="scientific">bioreactor metagenome</name>
    <dbReference type="NCBI Taxonomy" id="1076179"/>
    <lineage>
        <taxon>unclassified sequences</taxon>
        <taxon>metagenomes</taxon>
        <taxon>ecological metagenomes</taxon>
    </lineage>
</organism>
<protein>
    <recommendedName>
        <fullName evidence="1">Metallo-beta-lactamase domain-containing protein</fullName>
    </recommendedName>
</protein>
<dbReference type="AlphaFoldDB" id="A0A645D635"/>
<dbReference type="EMBL" id="VSSQ01033400">
    <property type="protein sequence ID" value="MPM84980.1"/>
    <property type="molecule type" value="Genomic_DNA"/>
</dbReference>
<dbReference type="Pfam" id="PF00753">
    <property type="entry name" value="Lactamase_B"/>
    <property type="match status" value="1"/>
</dbReference>
<dbReference type="PANTHER" id="PTHR42951:SF4">
    <property type="entry name" value="ACYL-COENZYME A THIOESTERASE MBLAC2"/>
    <property type="match status" value="1"/>
</dbReference>
<reference evidence="2" key="1">
    <citation type="submission" date="2019-08" db="EMBL/GenBank/DDBJ databases">
        <authorList>
            <person name="Kucharzyk K."/>
            <person name="Murdoch R.W."/>
            <person name="Higgins S."/>
            <person name="Loffler F."/>
        </authorList>
    </citation>
    <scope>NUCLEOTIDE SEQUENCE</scope>
</reference>
<accession>A0A645D635</accession>
<dbReference type="InterPro" id="IPR001279">
    <property type="entry name" value="Metallo-B-lactamas"/>
</dbReference>
<dbReference type="InterPro" id="IPR036866">
    <property type="entry name" value="RibonucZ/Hydroxyglut_hydro"/>
</dbReference>
<dbReference type="InterPro" id="IPR050855">
    <property type="entry name" value="NDM-1-like"/>
</dbReference>
<dbReference type="PANTHER" id="PTHR42951">
    <property type="entry name" value="METALLO-BETA-LACTAMASE DOMAIN-CONTAINING"/>
    <property type="match status" value="1"/>
</dbReference>
<sequence length="241" mass="27933">MELKKISDRIYYLPNEEENDRPVLGYINGDKYSLAIDAGNSSKHVEKFYSELNNLDLKLPDYTVITHWHWDHTFGMHSVVGKTIAGKFTNDKLKEVATWQWSDEDMKNRLETGEDIEMCDRCIKVEYSNRQEIKVIPADIEFNGSLKIDLGGIHCELIQAEAPHSEDSVLICVPEERTLFVGDANCEDFYNNNGNYDKDKLESFIALMRKIHFDTYVWGHDEPQTKDEAITYLVDQLETLK</sequence>
<evidence type="ECO:0000259" key="1">
    <source>
        <dbReference type="SMART" id="SM00849"/>
    </source>
</evidence>